<gene>
    <name evidence="1" type="ORF">Pan161_18170</name>
</gene>
<dbReference type="OrthoDB" id="9757917at2"/>
<dbReference type="EMBL" id="CP036343">
    <property type="protein sequence ID" value="QDT90167.1"/>
    <property type="molecule type" value="Genomic_DNA"/>
</dbReference>
<name>A0A517VAY3_9PLAN</name>
<protein>
    <submittedName>
        <fullName evidence="1">Uncharacterized protein</fullName>
    </submittedName>
</protein>
<dbReference type="AlphaFoldDB" id="A0A517VAY3"/>
<sequence>MTQFWKEGHYRTNAQGNEFWVNGHYVNRDDWNRSSYDYMPPPPQVDSFLIQYPEFKTESRVSVCFVTPNALCPVCGESVYYYQNKNGSRVFFDELGHPWPKHPCTDSSTTAARTSISLSQSSGIFDFRSNRDITAISKWQKRRGNDIAAKFKEKYGTNPCPLAIIIKRIKNGNQVFVFLKMYQEGRARKVYLSCKSLPKCCQTGFLVAVQKQKISFVNTATMTPVEVSIRRYRGAAAFLDAMIEN</sequence>
<reference evidence="1 2" key="1">
    <citation type="submission" date="2019-02" db="EMBL/GenBank/DDBJ databases">
        <title>Deep-cultivation of Planctomycetes and their phenomic and genomic characterization uncovers novel biology.</title>
        <authorList>
            <person name="Wiegand S."/>
            <person name="Jogler M."/>
            <person name="Boedeker C."/>
            <person name="Pinto D."/>
            <person name="Vollmers J."/>
            <person name="Rivas-Marin E."/>
            <person name="Kohn T."/>
            <person name="Peeters S.H."/>
            <person name="Heuer A."/>
            <person name="Rast P."/>
            <person name="Oberbeckmann S."/>
            <person name="Bunk B."/>
            <person name="Jeske O."/>
            <person name="Meyerdierks A."/>
            <person name="Storesund J.E."/>
            <person name="Kallscheuer N."/>
            <person name="Luecker S."/>
            <person name="Lage O.M."/>
            <person name="Pohl T."/>
            <person name="Merkel B.J."/>
            <person name="Hornburger P."/>
            <person name="Mueller R.-W."/>
            <person name="Bruemmer F."/>
            <person name="Labrenz M."/>
            <person name="Spormann A.M."/>
            <person name="Op den Camp H."/>
            <person name="Overmann J."/>
            <person name="Amann R."/>
            <person name="Jetten M.S.M."/>
            <person name="Mascher T."/>
            <person name="Medema M.H."/>
            <person name="Devos D.P."/>
            <person name="Kaster A.-K."/>
            <person name="Ovreas L."/>
            <person name="Rohde M."/>
            <person name="Galperin M.Y."/>
            <person name="Jogler C."/>
        </authorList>
    </citation>
    <scope>NUCLEOTIDE SEQUENCE [LARGE SCALE GENOMIC DNA]</scope>
    <source>
        <strain evidence="1 2">Pan161</strain>
    </source>
</reference>
<evidence type="ECO:0000313" key="2">
    <source>
        <dbReference type="Proteomes" id="UP000316855"/>
    </source>
</evidence>
<proteinExistence type="predicted"/>
<keyword evidence="2" id="KW-1185">Reference proteome</keyword>
<evidence type="ECO:0000313" key="1">
    <source>
        <dbReference type="EMBL" id="QDT90167.1"/>
    </source>
</evidence>
<dbReference type="RefSeq" id="WP_145225922.1">
    <property type="nucleotide sequence ID" value="NZ_CP036343.1"/>
</dbReference>
<organism evidence="1 2">
    <name type="scientific">Gimesia algae</name>
    <dbReference type="NCBI Taxonomy" id="2527971"/>
    <lineage>
        <taxon>Bacteria</taxon>
        <taxon>Pseudomonadati</taxon>
        <taxon>Planctomycetota</taxon>
        <taxon>Planctomycetia</taxon>
        <taxon>Planctomycetales</taxon>
        <taxon>Planctomycetaceae</taxon>
        <taxon>Gimesia</taxon>
    </lineage>
</organism>
<dbReference type="KEGG" id="gax:Pan161_18170"/>
<accession>A0A517VAY3</accession>
<dbReference type="Proteomes" id="UP000316855">
    <property type="component" value="Chromosome"/>
</dbReference>